<evidence type="ECO:0000256" key="6">
    <source>
        <dbReference type="ARBA" id="ARBA00023077"/>
    </source>
</evidence>
<accession>A0ABU3BB01</accession>
<dbReference type="InterPro" id="IPR039426">
    <property type="entry name" value="TonB-dep_rcpt-like"/>
</dbReference>
<feature type="short sequence motif" description="TonB C-terminal box" evidence="10">
    <location>
        <begin position="642"/>
        <end position="659"/>
    </location>
</feature>
<comment type="subcellular location">
    <subcellularLocation>
        <location evidence="1 9">Cell outer membrane</location>
        <topology evidence="1 9">Multi-pass membrane protein</topology>
    </subcellularLocation>
</comment>
<evidence type="ECO:0000256" key="11">
    <source>
        <dbReference type="RuleBase" id="RU003357"/>
    </source>
</evidence>
<feature type="domain" description="TonB-dependent receptor plug" evidence="14">
    <location>
        <begin position="42"/>
        <end position="145"/>
    </location>
</feature>
<dbReference type="PANTHER" id="PTHR30069">
    <property type="entry name" value="TONB-DEPENDENT OUTER MEMBRANE RECEPTOR"/>
    <property type="match status" value="1"/>
</dbReference>
<evidence type="ECO:0000256" key="9">
    <source>
        <dbReference type="PROSITE-ProRule" id="PRU01360"/>
    </source>
</evidence>
<evidence type="ECO:0000313" key="16">
    <source>
        <dbReference type="Proteomes" id="UP001259982"/>
    </source>
</evidence>
<dbReference type="InterPro" id="IPR010917">
    <property type="entry name" value="TonB_rcpt_CS"/>
</dbReference>
<evidence type="ECO:0000256" key="2">
    <source>
        <dbReference type="ARBA" id="ARBA00022448"/>
    </source>
</evidence>
<evidence type="ECO:0000256" key="1">
    <source>
        <dbReference type="ARBA" id="ARBA00004571"/>
    </source>
</evidence>
<keyword evidence="2 9" id="KW-0813">Transport</keyword>
<dbReference type="RefSeq" id="WP_311659670.1">
    <property type="nucleotide sequence ID" value="NZ_JAVRHY010000012.1"/>
</dbReference>
<dbReference type="Pfam" id="PF00593">
    <property type="entry name" value="TonB_dep_Rec_b-barrel"/>
    <property type="match status" value="1"/>
</dbReference>
<evidence type="ECO:0000256" key="8">
    <source>
        <dbReference type="ARBA" id="ARBA00023237"/>
    </source>
</evidence>
<keyword evidence="16" id="KW-1185">Reference proteome</keyword>
<gene>
    <name evidence="15" type="ORF">RM531_12465</name>
</gene>
<dbReference type="InterPro" id="IPR037066">
    <property type="entry name" value="Plug_dom_sf"/>
</dbReference>
<evidence type="ECO:0000259" key="13">
    <source>
        <dbReference type="Pfam" id="PF00593"/>
    </source>
</evidence>
<dbReference type="Gene3D" id="2.170.130.10">
    <property type="entry name" value="TonB-dependent receptor, plug domain"/>
    <property type="match status" value="1"/>
</dbReference>
<dbReference type="Gene3D" id="2.40.170.20">
    <property type="entry name" value="TonB-dependent receptor, beta-barrel domain"/>
    <property type="match status" value="1"/>
</dbReference>
<feature type="domain" description="TonB-dependent receptor-like beta-barrel" evidence="13">
    <location>
        <begin position="171"/>
        <end position="630"/>
    </location>
</feature>
<keyword evidence="6 11" id="KW-0798">TonB box</keyword>
<evidence type="ECO:0000259" key="14">
    <source>
        <dbReference type="Pfam" id="PF07715"/>
    </source>
</evidence>
<evidence type="ECO:0000256" key="3">
    <source>
        <dbReference type="ARBA" id="ARBA00022452"/>
    </source>
</evidence>
<feature type="signal peptide" evidence="12">
    <location>
        <begin position="1"/>
        <end position="19"/>
    </location>
</feature>
<dbReference type="Pfam" id="PF07715">
    <property type="entry name" value="Plug"/>
    <property type="match status" value="1"/>
</dbReference>
<sequence length="659" mass="69987">MRILVSGAILALSLGAATAAEPETLEPIAVEALPLGDRGEAEALQPAAVVADDELLRQRDNSLGRTLDGEPGVSSSDFGVGVGRPVIRGLSGARVRVQENGLGSGDVSTLSVDHAVSIDPLSAHQIEVLKGPATLLYGSGAIGGVVNVVTHRIPRAAPSRLTGHMDLAIGDSTLDDTLARLDLSGGAGPLAWNLQGGVTESDDYEANDNRPIGNSFSETDQFSGGAAWTGDRGYLGAAISGFGSEYGIPGEDPTITIDQDRVDLGGELLDPLPGFDRLEFAGAYTDYLHDEGGEVFFDNQETELRLALTHGDAAGWTGALGIQAFDRQFEAFGEEEVFVPPVDTRNVGLFAVEERPVGAWTLQLGGRIEYQEHQAEGGNPDRDHTPISLSVGGLRPLGNNVVLTVNLGQYQRGPAAEELYSNGPHEATQTFERGDLDLDEETANSLDLGLRQTAGRLRWSVNLFVTDYADFVFLDTVDAGLNADGTGTPAQDGQADRVSEEGVFDPAGELLLLDYNAADAMFYGAEFELGYDLLTGATGLTARVFGDMVRGELDDDTNLPRITPARLGLGLDLTHGPWQATLEALTADDQNRTAPLETATDGYTVMTAFIAVELPGAGARTQLYLRGDNLLDEEIIRHTSFLRIPQPGRRFSAGLSVRF</sequence>
<evidence type="ECO:0000256" key="10">
    <source>
        <dbReference type="PROSITE-ProRule" id="PRU10144"/>
    </source>
</evidence>
<organism evidence="15 16">
    <name type="scientific">Spectribacter acetivorans</name>
    <dbReference type="NCBI Taxonomy" id="3075603"/>
    <lineage>
        <taxon>Bacteria</taxon>
        <taxon>Pseudomonadati</taxon>
        <taxon>Pseudomonadota</taxon>
        <taxon>Gammaproteobacteria</taxon>
        <taxon>Salinisphaerales</taxon>
        <taxon>Salinisphaeraceae</taxon>
        <taxon>Spectribacter</taxon>
    </lineage>
</organism>
<dbReference type="EMBL" id="JAVRHY010000012">
    <property type="protein sequence ID" value="MDT0619290.1"/>
    <property type="molecule type" value="Genomic_DNA"/>
</dbReference>
<comment type="caution">
    <text evidence="15">The sequence shown here is derived from an EMBL/GenBank/DDBJ whole genome shotgun (WGS) entry which is preliminary data.</text>
</comment>
<evidence type="ECO:0000313" key="15">
    <source>
        <dbReference type="EMBL" id="MDT0619290.1"/>
    </source>
</evidence>
<keyword evidence="4 9" id="KW-0812">Transmembrane</keyword>
<keyword evidence="8 9" id="KW-0998">Cell outer membrane</keyword>
<dbReference type="Proteomes" id="UP001259982">
    <property type="component" value="Unassembled WGS sequence"/>
</dbReference>
<dbReference type="InterPro" id="IPR036942">
    <property type="entry name" value="Beta-barrel_TonB_sf"/>
</dbReference>
<name>A0ABU3BB01_9GAMM</name>
<dbReference type="PROSITE" id="PS01156">
    <property type="entry name" value="TONB_DEPENDENT_REC_2"/>
    <property type="match status" value="1"/>
</dbReference>
<protein>
    <submittedName>
        <fullName evidence="15">TonB-dependent receptor</fullName>
    </submittedName>
</protein>
<evidence type="ECO:0000256" key="4">
    <source>
        <dbReference type="ARBA" id="ARBA00022692"/>
    </source>
</evidence>
<evidence type="ECO:0000256" key="12">
    <source>
        <dbReference type="SAM" id="SignalP"/>
    </source>
</evidence>
<dbReference type="InterPro" id="IPR000531">
    <property type="entry name" value="Beta-barrel_TonB"/>
</dbReference>
<evidence type="ECO:0000256" key="7">
    <source>
        <dbReference type="ARBA" id="ARBA00023136"/>
    </source>
</evidence>
<keyword evidence="3 9" id="KW-1134">Transmembrane beta strand</keyword>
<proteinExistence type="inferred from homology"/>
<feature type="chain" id="PRO_5045960972" evidence="12">
    <location>
        <begin position="20"/>
        <end position="659"/>
    </location>
</feature>
<dbReference type="SUPFAM" id="SSF56935">
    <property type="entry name" value="Porins"/>
    <property type="match status" value="1"/>
</dbReference>
<keyword evidence="5 12" id="KW-0732">Signal</keyword>
<keyword evidence="7 9" id="KW-0472">Membrane</keyword>
<comment type="similarity">
    <text evidence="9 11">Belongs to the TonB-dependent receptor family.</text>
</comment>
<dbReference type="PROSITE" id="PS52016">
    <property type="entry name" value="TONB_DEPENDENT_REC_3"/>
    <property type="match status" value="1"/>
</dbReference>
<dbReference type="PANTHER" id="PTHR30069:SF40">
    <property type="entry name" value="TONB-DEPENDENT RECEPTOR NMB0964-RELATED"/>
    <property type="match status" value="1"/>
</dbReference>
<evidence type="ECO:0000256" key="5">
    <source>
        <dbReference type="ARBA" id="ARBA00022729"/>
    </source>
</evidence>
<dbReference type="InterPro" id="IPR012910">
    <property type="entry name" value="Plug_dom"/>
</dbReference>
<reference evidence="15 16" key="1">
    <citation type="submission" date="2023-09" db="EMBL/GenBank/DDBJ databases">
        <authorList>
            <person name="Rey-Velasco X."/>
        </authorList>
    </citation>
    <scope>NUCLEOTIDE SEQUENCE [LARGE SCALE GENOMIC DNA]</scope>
    <source>
        <strain evidence="15 16">P385</strain>
    </source>
</reference>
<keyword evidence="15" id="KW-0675">Receptor</keyword>